<feature type="region of interest" description="Disordered" evidence="4">
    <location>
        <begin position="1"/>
        <end position="201"/>
    </location>
</feature>
<evidence type="ECO:0000313" key="8">
    <source>
        <dbReference type="Proteomes" id="UP001358614"/>
    </source>
</evidence>
<dbReference type="Pfam" id="PF13921">
    <property type="entry name" value="Myb_DNA-bind_6"/>
    <property type="match status" value="1"/>
</dbReference>
<reference evidence="7 8" key="1">
    <citation type="submission" date="2024-01" db="EMBL/GenBank/DDBJ databases">
        <title>Comparative genomics of Cryptococcus and Kwoniella reveals pathogenesis evolution and contrasting modes of karyotype evolution via chromosome fusion or intercentromeric recombination.</title>
        <authorList>
            <person name="Coelho M.A."/>
            <person name="David-Palma M."/>
            <person name="Shea T."/>
            <person name="Bowers K."/>
            <person name="McGinley-Smith S."/>
            <person name="Mohammad A.W."/>
            <person name="Gnirke A."/>
            <person name="Yurkov A.M."/>
            <person name="Nowrousian M."/>
            <person name="Sun S."/>
            <person name="Cuomo C.A."/>
            <person name="Heitman J."/>
        </authorList>
    </citation>
    <scope>NUCLEOTIDE SEQUENCE [LARGE SCALE GENOMIC DNA]</scope>
    <source>
        <strain evidence="7 8">PYCC6329</strain>
    </source>
</reference>
<dbReference type="PANTHER" id="PTHR46380:SF2">
    <property type="entry name" value="CYCLIN-D-BINDING MYB-LIKE TRANSCRIPTION FACTOR 1"/>
    <property type="match status" value="1"/>
</dbReference>
<dbReference type="Gene3D" id="1.10.10.60">
    <property type="entry name" value="Homeodomain-like"/>
    <property type="match status" value="2"/>
</dbReference>
<keyword evidence="3" id="KW-0539">Nucleus</keyword>
<evidence type="ECO:0000256" key="3">
    <source>
        <dbReference type="ARBA" id="ARBA00023242"/>
    </source>
</evidence>
<dbReference type="PANTHER" id="PTHR46380">
    <property type="entry name" value="CYCLIN-D-BINDING MYB-LIKE TRANSCRIPTION FACTOR 1"/>
    <property type="match status" value="1"/>
</dbReference>
<feature type="region of interest" description="Disordered" evidence="4">
    <location>
        <begin position="520"/>
        <end position="569"/>
    </location>
</feature>
<feature type="compositionally biased region" description="Basic and acidic residues" evidence="4">
    <location>
        <begin position="192"/>
        <end position="201"/>
    </location>
</feature>
<dbReference type="InterPro" id="IPR051651">
    <property type="entry name" value="DMTF1_DNA-bind_reg"/>
</dbReference>
<dbReference type="EMBL" id="CP144089">
    <property type="protein sequence ID" value="WWD05222.1"/>
    <property type="molecule type" value="Genomic_DNA"/>
</dbReference>
<protein>
    <submittedName>
        <fullName evidence="7">Uncharacterized protein</fullName>
    </submittedName>
</protein>
<feature type="domain" description="HTH myb-type" evidence="6">
    <location>
        <begin position="369"/>
        <end position="434"/>
    </location>
</feature>
<organism evidence="7 8">
    <name type="scientific">Kwoniella europaea PYCC6329</name>
    <dbReference type="NCBI Taxonomy" id="1423913"/>
    <lineage>
        <taxon>Eukaryota</taxon>
        <taxon>Fungi</taxon>
        <taxon>Dikarya</taxon>
        <taxon>Basidiomycota</taxon>
        <taxon>Agaricomycotina</taxon>
        <taxon>Tremellomycetes</taxon>
        <taxon>Tremellales</taxon>
        <taxon>Cryptococcaceae</taxon>
        <taxon>Kwoniella</taxon>
    </lineage>
</organism>
<feature type="compositionally biased region" description="Basic and acidic residues" evidence="4">
    <location>
        <begin position="63"/>
        <end position="98"/>
    </location>
</feature>
<dbReference type="GeneID" id="91102099"/>
<evidence type="ECO:0000256" key="4">
    <source>
        <dbReference type="SAM" id="MobiDB-lite"/>
    </source>
</evidence>
<dbReference type="RefSeq" id="XP_066083189.1">
    <property type="nucleotide sequence ID" value="XM_066227092.1"/>
</dbReference>
<evidence type="ECO:0000313" key="7">
    <source>
        <dbReference type="EMBL" id="WWD05222.1"/>
    </source>
</evidence>
<feature type="compositionally biased region" description="Acidic residues" evidence="4">
    <location>
        <begin position="531"/>
        <end position="546"/>
    </location>
</feature>
<dbReference type="GO" id="GO:0003700">
    <property type="term" value="F:DNA-binding transcription factor activity"/>
    <property type="evidence" value="ECO:0007669"/>
    <property type="project" value="TreeGrafter"/>
</dbReference>
<feature type="compositionally biased region" description="Polar residues" evidence="4">
    <location>
        <begin position="173"/>
        <end position="191"/>
    </location>
</feature>
<dbReference type="PROSITE" id="PS50090">
    <property type="entry name" value="MYB_LIKE"/>
    <property type="match status" value="2"/>
</dbReference>
<dbReference type="SMART" id="SM00717">
    <property type="entry name" value="SANT"/>
    <property type="match status" value="2"/>
</dbReference>
<evidence type="ECO:0000256" key="2">
    <source>
        <dbReference type="ARBA" id="ARBA00023125"/>
    </source>
</evidence>
<dbReference type="InterPro" id="IPR009057">
    <property type="entry name" value="Homeodomain-like_sf"/>
</dbReference>
<accession>A0AAX4KFD5</accession>
<proteinExistence type="predicted"/>
<dbReference type="Proteomes" id="UP001358614">
    <property type="component" value="Chromosome 1"/>
</dbReference>
<feature type="domain" description="HTH myb-type" evidence="6">
    <location>
        <begin position="315"/>
        <end position="368"/>
    </location>
</feature>
<dbReference type="CDD" id="cd00167">
    <property type="entry name" value="SANT"/>
    <property type="match status" value="1"/>
</dbReference>
<feature type="compositionally biased region" description="Polar residues" evidence="4">
    <location>
        <begin position="141"/>
        <end position="161"/>
    </location>
</feature>
<dbReference type="InterPro" id="IPR017930">
    <property type="entry name" value="Myb_dom"/>
</dbReference>
<dbReference type="KEGG" id="ker:91102099"/>
<dbReference type="PROSITE" id="PS51294">
    <property type="entry name" value="HTH_MYB"/>
    <property type="match status" value="2"/>
</dbReference>
<dbReference type="SUPFAM" id="SSF46689">
    <property type="entry name" value="Homeodomain-like"/>
    <property type="match status" value="2"/>
</dbReference>
<evidence type="ECO:0000256" key="1">
    <source>
        <dbReference type="ARBA" id="ARBA00004123"/>
    </source>
</evidence>
<dbReference type="GO" id="GO:0005634">
    <property type="term" value="C:nucleus"/>
    <property type="evidence" value="ECO:0007669"/>
    <property type="project" value="UniProtKB-SubCell"/>
</dbReference>
<feature type="domain" description="Myb-like" evidence="5">
    <location>
        <begin position="315"/>
        <end position="364"/>
    </location>
</feature>
<evidence type="ECO:0000259" key="5">
    <source>
        <dbReference type="PROSITE" id="PS50090"/>
    </source>
</evidence>
<name>A0AAX4KFD5_9TREE</name>
<keyword evidence="8" id="KW-1185">Reference proteome</keyword>
<feature type="domain" description="Myb-like" evidence="5">
    <location>
        <begin position="367"/>
        <end position="430"/>
    </location>
</feature>
<evidence type="ECO:0000259" key="6">
    <source>
        <dbReference type="PROSITE" id="PS51294"/>
    </source>
</evidence>
<feature type="compositionally biased region" description="Acidic residues" evidence="4">
    <location>
        <begin position="554"/>
        <end position="569"/>
    </location>
</feature>
<dbReference type="InterPro" id="IPR001005">
    <property type="entry name" value="SANT/Myb"/>
</dbReference>
<keyword evidence="2" id="KW-0238">DNA-binding</keyword>
<dbReference type="AlphaFoldDB" id="A0AAX4KFD5"/>
<dbReference type="GO" id="GO:0000976">
    <property type="term" value="F:transcription cis-regulatory region binding"/>
    <property type="evidence" value="ECO:0007669"/>
    <property type="project" value="TreeGrafter"/>
</dbReference>
<comment type="subcellular location">
    <subcellularLocation>
        <location evidence="1">Nucleus</location>
    </subcellularLocation>
</comment>
<sequence>MEAISLGLTALPVLSQDVGSAPKKKRTREEKEARREAKRLKKEKQAVARPVEPVQADDGVFNDPEKTDGSAKEKMKEIKEEKARRKAEKAERKARESHGTTTQSENDGEVIKAKSQVSSKMTVPPIEPPTQTKVKKRERSQTTPLKTLSQAGPSISSQSPSKRPILTAKPVRQPSTPAKSSSQRSRSNTPRSKSDEKLDDATLKARLKDQKAVEEWLSNNWVSDVELRRLERLDILKFKKGKLTEDEKVAIRKVLDTYKKVNRLDDEKVIDIIMANTTTFPTGRDGWQAFWLELAGACPGRPVRYVMKMVQRMYDPRGHKGHFTPEEDSMLISAYELHPNQWGKIAEIVERTNHDCRDRYMKELQHRHTRNHGEWTEEEEQKLLEAVKKMNRQMHRDEMDNENIPWVLVVKEMGGIRTVVQCRKKWTDEIYPKKKWGWESGHERENDFKLVRRLELLNYPSEKHINWKEVQDDSLKHMTNHQVRQMFYRMKNKIEDAEKLTYPELIERLKVICENLGRLSHKKKPSKPEIDTSDEEDELEEEEGPAEDEHANEKEDEEASQSQEEQEHE</sequence>
<gene>
    <name evidence="7" type="ORF">V865_003295</name>
</gene>